<keyword evidence="3" id="KW-1185">Reference proteome</keyword>
<dbReference type="EMBL" id="MU549132">
    <property type="protein sequence ID" value="KAI5627745.1"/>
    <property type="molecule type" value="Genomic_DNA"/>
</dbReference>
<dbReference type="Pfam" id="PF15085">
    <property type="entry name" value="NPFF"/>
    <property type="match status" value="1"/>
</dbReference>
<evidence type="ECO:0000256" key="1">
    <source>
        <dbReference type="SAM" id="SignalP"/>
    </source>
</evidence>
<evidence type="ECO:0000313" key="3">
    <source>
        <dbReference type="Proteomes" id="UP001205998"/>
    </source>
</evidence>
<keyword evidence="1" id="KW-0732">Signal</keyword>
<accession>A0AAD5FSN5</accession>
<dbReference type="PANTHER" id="PTHR15044">
    <property type="entry name" value="NEUROPEPTIDE FF"/>
    <property type="match status" value="1"/>
</dbReference>
<keyword evidence="2" id="KW-0527">Neuropeptide</keyword>
<feature type="signal peptide" evidence="1">
    <location>
        <begin position="1"/>
        <end position="18"/>
    </location>
</feature>
<comment type="caution">
    <text evidence="2">The sequence shown here is derived from an EMBL/GenBank/DDBJ whole genome shotgun (WGS) entry which is preliminary data.</text>
</comment>
<dbReference type="InterPro" id="IPR008065">
    <property type="entry name" value="NPFF"/>
</dbReference>
<proteinExistence type="predicted"/>
<gene>
    <name evidence="2" type="ORF">C0J50_8386</name>
</gene>
<dbReference type="GO" id="GO:0007218">
    <property type="term" value="P:neuropeptide signaling pathway"/>
    <property type="evidence" value="ECO:0007669"/>
    <property type="project" value="UniProtKB-KW"/>
</dbReference>
<feature type="chain" id="PRO_5041948813" evidence="1">
    <location>
        <begin position="19"/>
        <end position="120"/>
    </location>
</feature>
<dbReference type="AlphaFoldDB" id="A0AAD5FSN5"/>
<name>A0AAD5FSN5_SILAS</name>
<dbReference type="PRINTS" id="PR01682">
    <property type="entry name" value="FMRFAMIDEPEP"/>
</dbReference>
<dbReference type="PANTHER" id="PTHR15044:SF0">
    <property type="entry name" value="PRO-FMRFAMIDE-RELATED NEUROPEPTIDE FF"/>
    <property type="match status" value="1"/>
</dbReference>
<dbReference type="Proteomes" id="UP001205998">
    <property type="component" value="Unassembled WGS sequence"/>
</dbReference>
<sequence>MDASVWFAVFGMFLLVAGATHEVTDGETALDLEETMRETLVSEQQLGGVIDDHLLKKALSLLLNNLQRYTRDPTVLHHPQRFGRGSHSDVYTDERIQSRDWDGVPQQVWSLAVPQRFGKK</sequence>
<organism evidence="2 3">
    <name type="scientific">Silurus asotus</name>
    <name type="common">Amur catfish</name>
    <name type="synonym">Parasilurus asotus</name>
    <dbReference type="NCBI Taxonomy" id="30991"/>
    <lineage>
        <taxon>Eukaryota</taxon>
        <taxon>Metazoa</taxon>
        <taxon>Chordata</taxon>
        <taxon>Craniata</taxon>
        <taxon>Vertebrata</taxon>
        <taxon>Euteleostomi</taxon>
        <taxon>Actinopterygii</taxon>
        <taxon>Neopterygii</taxon>
        <taxon>Teleostei</taxon>
        <taxon>Ostariophysi</taxon>
        <taxon>Siluriformes</taxon>
        <taxon>Siluridae</taxon>
        <taxon>Silurus</taxon>
    </lineage>
</organism>
<dbReference type="GO" id="GO:0005184">
    <property type="term" value="F:neuropeptide hormone activity"/>
    <property type="evidence" value="ECO:0007669"/>
    <property type="project" value="InterPro"/>
</dbReference>
<protein>
    <submittedName>
        <fullName evidence="2">Pro-FMRFamide-related neuropeptide FF</fullName>
    </submittedName>
</protein>
<reference evidence="2" key="1">
    <citation type="submission" date="2018-07" db="EMBL/GenBank/DDBJ databases">
        <title>Comparative genomics of catfishes provides insights into carnivory and benthic adaptation.</title>
        <authorList>
            <person name="Zhang Y."/>
            <person name="Wang D."/>
            <person name="Peng Z."/>
            <person name="Zheng S."/>
            <person name="Shao F."/>
            <person name="Tao W."/>
        </authorList>
    </citation>
    <scope>NUCLEOTIDE SEQUENCE</scope>
    <source>
        <strain evidence="2">Chongqing</strain>
    </source>
</reference>
<evidence type="ECO:0000313" key="2">
    <source>
        <dbReference type="EMBL" id="KAI5627745.1"/>
    </source>
</evidence>